<feature type="region of interest" description="Disordered" evidence="4">
    <location>
        <begin position="1947"/>
        <end position="2141"/>
    </location>
</feature>
<feature type="compositionally biased region" description="Polar residues" evidence="4">
    <location>
        <begin position="117"/>
        <end position="134"/>
    </location>
</feature>
<dbReference type="STRING" id="8030.ENSSSAP00000067341"/>
<dbReference type="GO" id="GO:0005813">
    <property type="term" value="C:centrosome"/>
    <property type="evidence" value="ECO:0007669"/>
    <property type="project" value="UniProtKB-SubCell"/>
</dbReference>
<feature type="compositionally biased region" description="Low complexity" evidence="4">
    <location>
        <begin position="1977"/>
        <end position="2025"/>
    </location>
</feature>
<feature type="compositionally biased region" description="Polar residues" evidence="4">
    <location>
        <begin position="1392"/>
        <end position="1408"/>
    </location>
</feature>
<feature type="region of interest" description="Disordered" evidence="4">
    <location>
        <begin position="828"/>
        <end position="854"/>
    </location>
</feature>
<feature type="compositionally biased region" description="Polar residues" evidence="4">
    <location>
        <begin position="263"/>
        <end position="272"/>
    </location>
</feature>
<feature type="region of interest" description="Disordered" evidence="4">
    <location>
        <begin position="923"/>
        <end position="944"/>
    </location>
</feature>
<keyword evidence="2" id="KW-0963">Cytoplasm</keyword>
<feature type="region of interest" description="Disordered" evidence="4">
    <location>
        <begin position="1842"/>
        <end position="1872"/>
    </location>
</feature>
<protein>
    <submittedName>
        <fullName evidence="7">Uncharacterized protein alms1 isoform X1</fullName>
    </submittedName>
</protein>
<dbReference type="GO" id="GO:0008017">
    <property type="term" value="F:microtubule binding"/>
    <property type="evidence" value="ECO:0007669"/>
    <property type="project" value="TreeGrafter"/>
</dbReference>
<dbReference type="KEGG" id="sasa:106611466"/>
<sequence>MEPQELTSPADINRRTESWFHLPAEEDRSQFLGLEFQDSRLSPALALLPEYDFSGYSLFQQTTDLEFAPLRGSPYVSVASERFLTPRAKKGSNGVVQPSDPHRASLSQHPLAYTSTLSEHPLGHTSTLSQSEEMASSCCSLSEHSMSPGDGLGQPEEDRYPVTVRDNEGQKTHRSGTRTSLLDPDRPLAVLPDDSASFLSGDIPARKLLELLQKDVGMPSGSSSAVSSVSEISLNRINFFGGESRSDSCVSKPDCLREERNVSQRVQPNVSPELQPDVSPELQPDVSPELQPDVSPELQPDISPPVTGRREGPQGGASVSPENTEKLKSKQSSRMSEISNITIRSLSSQPDESSNALRRQLCSELEKSLDSEPGAESQGGASRGPITSLHSEVNTPDIVTNRPNVSTTGSTKGRLSVTRGLLASVLGQGAGVGAQFSAGFSVERGHRERDLWSSGNQTGIEPDVSFLSLLPQPVSQSTPGVFLHAPVRSSTKMSALTFNMEVSQRSSDSRVSPQPAVVTLPDRHIPVQDPLLPARETVQEPSGRSHHSLPSLNYLQKVDAWKTNQSSNKMSFYDNLSLQGFSGVFPKQKAYDAVSDSLTRMLTLPQLGNQTLSRCESGPSSPTRGEAAGSGLPEREDTVRPVGGPSPLCRSQSHSSLNTVVTSIQRAHRAQTHTDQDSSQTQTEEESAPGQPREFEKNQGVSDRVQSGGGPKQPSHFISLGRFSNVSSNRDVLSSSQDSGHSGQNFEVSVRAASSSVVSLGVDNYAPYWSSKPSSPHKERELNIEERIPMYLHNLGIDQSPSTILNPFGPRGPIREPEFSPTDLCTIKGSTATGTPTKSTQPSEGDSPHKGEFSRSSLLSVASSMSLPLSVDSLHLYPIRSQAENTRGCMSSSPGPDRDRSPSQGSLRMALCPLDISVENTELQDSQQDSHCLQPSSPAPQSTQPLDLHIYQLPAPQSNHQKYPGLLPDLQSSEQHQRDRRVNVSTQAAIEMAGRLESSADSLSQYRDRVKNSLSQYKDGDRDSLYSDRDMDEDILSQYRDMDRDVLSQYRDGAVASCPQVNTTMDRSNPDDSFVGSQTLQDIRLLLGRAENIVSGGSTSSGASSHLLHSNDDILLLSLRRKMEGFQDSSFTSSSGGAGVGDPRSHSSLLWARSSSDSMLPADRKRDEERESSAYSGEGHVRLTREAEQLSTPAREESGRLLRDSEHYGRPQDSSENREHYGRPPQDSSEDREHYGRPPQDSSEDREHYGRPPQDISGSSSTFLLTESVRRAEPEGCSAGLSDTRIGPVLLSVMPVSQPGPSLGDAGGGKLQQAPTTTMGGGNTVQVAPAEGNSSSSSFSCPVGSEQGFGGLSEPARGGDQGGDALSDGGGSSSSGGSSLAARVARLLQSESPATVVSLSSRASTATSDLEESRAREWLRLKVSGQQCETLELNTVDRQRIEEIKREILFNHPLKSQRSMDTDSSSASSLVGPGGQPPSLPQPEEQLDGEQQQFRALRAAEDCLSHQLQQLSGNPFDDSVELRTPLRQDLEARVRQIALREGIYVLPRTHLPPLTSITIATSRRSPLPEPLQVSQFTLDGVSQPTVQGWLPQTQQQERESNATSTPCSVSRDSTTTTGSQANSSSLYPRDRKTRLGQERGQERGQEPGQVESQLPGRDQENHFTGPPHSAAPLPLTPGMYGQMSCSHPDVGRPGSIMGSGEDWVSGAWTTRTGYVSHLHLTLSPGPKGAEERSRRLLSFAPVRHSSAVSSSIDVDKSPSYAPEPSPANQTGSQENRDPICRQGQETADASAQITTGTSTATSTFPQCFTPPQRLTGTGPSRQAALSVLLPYKPHGSEMFYVSQTHPDPQLSPVRSDSIGESTHPGSDDAVPPRFNIEILGSREQQVDKVVDRGVNIKHTEGIYSKRLRLGENYSMERTGTTVPLDEGQPMIDQHATQSKFFSHVTGGLTRGPAVPSTTTRGPAIPSTTTRGPAIPSTTTRGPAIPTTTTRGPAVPTTTTRGPAVPTTTTRGPAVPTTTTRGPAVPSTTTRGPAVPSTTTRGPAVPSTTTRGPAVPSTTTRGPAIPTTTTRGPAVPSTTTRGPAVPSTTTRGPAVPTTTTRGPAIPTTTTRGPSGATRDHGTSITTSTHTQGVPDTDRPVQPSLRCSLEVGEEELEVFQPLHVEMDYSSLDLHHHFPKTHPTHHLHMDHQISNIHLVRTSAPDPGMEREPGRQDHSLARRCGSTLDQLWRRFSERWSLEEARPTNEREASLLERLERLSRLIHSTGNSAPPEPEPRQQTDTTEQDGGGRRRERKSGRKEEERRREGVEEGRRREGVEEGRRRREKSNSGRSDPDAKANQAKASVPRQAWELQDEEPQPAEGEDCSASYSSSPSHRPARSQYLCPAERESSGSISGETSSSMSTIDTARLVRAFGAHRVRGLNTGGTSSSHRTSHSLSKLYSTILQQRQSKEQRRGRSRETPHVPSESTGTDDSVIPADSASSTSTYTLPSHRGPSHSKKAVKHVSKGVQAGDLEIVSNGTRRHTRDVGTTFPSPGSARGARVLPSSHSGSKRVRAGDRSPQKTKRKMSQPFAKPYYPQGVSWYIPAENLRAEGRKENKPEQQPPRGPAWFEPYSRTTRPWREPLRQRQIQDRERLTDRLQTNQLEADRDRPNERQHIKHSVITPPGPEPTGNAPAALVRISLQEALELRRPEFVSRSRERVKRLVLQVEERKLQVVFSRERNDLFNQPRRPGRLSQPAGTAVFQRAVPKKELVQRSKQMYEQLPEVQRRREEEKRREEYRSYRLNAQLYNKRITNRVLGRQTPWQ</sequence>
<dbReference type="GO" id="GO:0046599">
    <property type="term" value="P:regulation of centriole replication"/>
    <property type="evidence" value="ECO:0007669"/>
    <property type="project" value="TreeGrafter"/>
</dbReference>
<evidence type="ECO:0000259" key="5">
    <source>
        <dbReference type="Pfam" id="PF15309"/>
    </source>
</evidence>
<feature type="compositionally biased region" description="Basic and acidic residues" evidence="4">
    <location>
        <begin position="1162"/>
        <end position="1172"/>
    </location>
</feature>
<feature type="compositionally biased region" description="Low complexity" evidence="4">
    <location>
        <begin position="934"/>
        <end position="944"/>
    </location>
</feature>
<dbReference type="PaxDb" id="8030-ENSSSAP00000067341"/>
<feature type="compositionally biased region" description="Basic and acidic residues" evidence="4">
    <location>
        <begin position="2618"/>
        <end position="2636"/>
    </location>
</feature>
<feature type="compositionally biased region" description="Basic and acidic residues" evidence="4">
    <location>
        <begin position="2644"/>
        <end position="2654"/>
    </location>
</feature>
<evidence type="ECO:0000256" key="1">
    <source>
        <dbReference type="ARBA" id="ARBA00004300"/>
    </source>
</evidence>
<feature type="region of interest" description="Disordered" evidence="4">
    <location>
        <begin position="1151"/>
        <end position="1281"/>
    </location>
</feature>
<feature type="region of interest" description="Disordered" evidence="4">
    <location>
        <begin position="1742"/>
        <end position="1820"/>
    </location>
</feature>
<feature type="compositionally biased region" description="Polar residues" evidence="4">
    <location>
        <begin position="1591"/>
        <end position="1626"/>
    </location>
</feature>
<dbReference type="InterPro" id="IPR029299">
    <property type="entry name" value="ALMS_motif"/>
</dbReference>
<feature type="region of interest" description="Disordered" evidence="4">
    <location>
        <begin position="884"/>
        <end position="905"/>
    </location>
</feature>
<dbReference type="GO" id="GO:0005814">
    <property type="term" value="C:centriole"/>
    <property type="evidence" value="ECO:0007669"/>
    <property type="project" value="TreeGrafter"/>
</dbReference>
<feature type="compositionally biased region" description="Low complexity" evidence="4">
    <location>
        <begin position="136"/>
        <end position="147"/>
    </location>
</feature>
<feature type="compositionally biased region" description="Basic residues" evidence="4">
    <location>
        <begin position="2492"/>
        <end position="2504"/>
    </location>
</feature>
<feature type="compositionally biased region" description="Basic and acidic residues" evidence="4">
    <location>
        <begin position="1179"/>
        <end position="1222"/>
    </location>
</feature>
<gene>
    <name evidence="7" type="primary">alms1</name>
</gene>
<feature type="compositionally biased region" description="Low complexity" evidence="4">
    <location>
        <begin position="2389"/>
        <end position="2403"/>
    </location>
</feature>
<comment type="subcellular location">
    <subcellularLocation>
        <location evidence="1">Cytoplasm</location>
        <location evidence="1">Cytoskeleton</location>
        <location evidence="1">Microtubule organizing center</location>
        <location evidence="1">Centrosome</location>
    </subcellularLocation>
</comment>
<feature type="region of interest" description="Disordered" evidence="4">
    <location>
        <begin position="2443"/>
        <end position="2575"/>
    </location>
</feature>
<feature type="compositionally biased region" description="Polar residues" evidence="4">
    <location>
        <begin position="609"/>
        <end position="623"/>
    </location>
</feature>
<feature type="compositionally biased region" description="Basic and acidic residues" evidence="4">
    <location>
        <begin position="2447"/>
        <end position="2460"/>
    </location>
</feature>
<accession>A0A1S3SS44</accession>
<feature type="compositionally biased region" description="Polar residues" evidence="4">
    <location>
        <begin position="1842"/>
        <end position="1864"/>
    </location>
</feature>
<feature type="region of interest" description="Disordered" evidence="4">
    <location>
        <begin position="2593"/>
        <end position="2672"/>
    </location>
</feature>
<feature type="compositionally biased region" description="Polar residues" evidence="4">
    <location>
        <begin position="1256"/>
        <end position="1265"/>
    </location>
</feature>
<proteinExistence type="predicted"/>
<name>A0A1S3SS44_SALSA</name>
<feature type="domain" description="ALMS motif" evidence="5">
    <location>
        <begin position="2677"/>
        <end position="2800"/>
    </location>
</feature>
<dbReference type="GO" id="GO:0005829">
    <property type="term" value="C:cytosol"/>
    <property type="evidence" value="ECO:0007669"/>
    <property type="project" value="TreeGrafter"/>
</dbReference>
<dbReference type="PANTHER" id="PTHR21553:SF36">
    <property type="entry name" value="ALMS1 CENTROSOME AND BASAL BODY-ASSOCIATED PROTEIN-RELATED"/>
    <property type="match status" value="1"/>
</dbReference>
<feature type="compositionally biased region" description="Basic and acidic residues" evidence="4">
    <location>
        <begin position="2296"/>
        <end position="2334"/>
    </location>
</feature>
<evidence type="ECO:0000256" key="4">
    <source>
        <dbReference type="SAM" id="MobiDB-lite"/>
    </source>
</evidence>
<organism evidence="6 7">
    <name type="scientific">Salmo salar</name>
    <name type="common">Atlantic salmon</name>
    <dbReference type="NCBI Taxonomy" id="8030"/>
    <lineage>
        <taxon>Eukaryota</taxon>
        <taxon>Metazoa</taxon>
        <taxon>Chordata</taxon>
        <taxon>Craniata</taxon>
        <taxon>Vertebrata</taxon>
        <taxon>Euteleostomi</taxon>
        <taxon>Actinopterygii</taxon>
        <taxon>Neopterygii</taxon>
        <taxon>Teleostei</taxon>
        <taxon>Protacanthopterygii</taxon>
        <taxon>Salmoniformes</taxon>
        <taxon>Salmonidae</taxon>
        <taxon>Salmoninae</taxon>
        <taxon>Salmo</taxon>
    </lineage>
</organism>
<keyword evidence="3" id="KW-0206">Cytoskeleton</keyword>
<evidence type="ECO:0000313" key="7">
    <source>
        <dbReference type="RefSeq" id="XP_014067158.2"/>
    </source>
</evidence>
<feature type="compositionally biased region" description="Polar residues" evidence="4">
    <location>
        <begin position="2478"/>
        <end position="2487"/>
    </location>
</feature>
<keyword evidence="6" id="KW-1185">Reference proteome</keyword>
<feature type="compositionally biased region" description="Polar residues" evidence="4">
    <location>
        <begin position="330"/>
        <end position="357"/>
    </location>
</feature>
<dbReference type="Pfam" id="PF15309">
    <property type="entry name" value="ALMS_motif"/>
    <property type="match status" value="1"/>
</dbReference>
<feature type="region of interest" description="Disordered" evidence="4">
    <location>
        <begin position="609"/>
        <end position="719"/>
    </location>
</feature>
<feature type="compositionally biased region" description="Low complexity" evidence="4">
    <location>
        <begin position="2087"/>
        <end position="2112"/>
    </location>
</feature>
<feature type="region of interest" description="Disordered" evidence="4">
    <location>
        <begin position="259"/>
        <end position="414"/>
    </location>
</feature>
<feature type="compositionally biased region" description="Polar residues" evidence="4">
    <location>
        <begin position="1955"/>
        <end position="1970"/>
    </location>
</feature>
<evidence type="ECO:0000256" key="3">
    <source>
        <dbReference type="ARBA" id="ARBA00023212"/>
    </source>
</evidence>
<dbReference type="Proteomes" id="UP001652741">
    <property type="component" value="Chromosome ssa09"/>
</dbReference>
<feature type="region of interest" description="Disordered" evidence="4">
    <location>
        <begin position="1296"/>
        <end position="1378"/>
    </location>
</feature>
<dbReference type="GeneID" id="106611466"/>
<feature type="compositionally biased region" description="Polar residues" evidence="4">
    <location>
        <begin position="649"/>
        <end position="665"/>
    </location>
</feature>
<feature type="compositionally biased region" description="Polar residues" evidence="4">
    <location>
        <begin position="923"/>
        <end position="933"/>
    </location>
</feature>
<feature type="compositionally biased region" description="Polar residues" evidence="4">
    <location>
        <begin position="828"/>
        <end position="844"/>
    </location>
</feature>
<feature type="region of interest" description="Disordered" evidence="4">
    <location>
        <begin position="1591"/>
        <end position="1698"/>
    </location>
</feature>
<feature type="compositionally biased region" description="Low complexity" evidence="4">
    <location>
        <begin position="1789"/>
        <end position="1803"/>
    </location>
</feature>
<evidence type="ECO:0000256" key="2">
    <source>
        <dbReference type="ARBA" id="ARBA00022490"/>
    </source>
</evidence>
<dbReference type="RefSeq" id="XP_014067158.2">
    <property type="nucleotide sequence ID" value="XM_014211683.2"/>
</dbReference>
<feature type="compositionally biased region" description="Low complexity" evidence="4">
    <location>
        <begin position="2364"/>
        <end position="2373"/>
    </location>
</feature>
<feature type="compositionally biased region" description="Acidic residues" evidence="4">
    <location>
        <begin position="2350"/>
        <end position="2362"/>
    </location>
</feature>
<feature type="compositionally biased region" description="Basic and acidic residues" evidence="4">
    <location>
        <begin position="156"/>
        <end position="171"/>
    </location>
</feature>
<feature type="compositionally biased region" description="Polar residues" evidence="4">
    <location>
        <begin position="2026"/>
        <end position="2050"/>
    </location>
</feature>
<feature type="region of interest" description="Disordered" evidence="4">
    <location>
        <begin position="1453"/>
        <end position="1491"/>
    </location>
</feature>
<evidence type="ECO:0000313" key="6">
    <source>
        <dbReference type="Proteomes" id="UP001652741"/>
    </source>
</evidence>
<feature type="region of interest" description="Disordered" evidence="4">
    <location>
        <begin position="117"/>
        <end position="188"/>
    </location>
</feature>
<feature type="region of interest" description="Disordered" evidence="4">
    <location>
        <begin position="957"/>
        <end position="983"/>
    </location>
</feature>
<feature type="compositionally biased region" description="Polar residues" evidence="4">
    <location>
        <begin position="2121"/>
        <end position="2132"/>
    </location>
</feature>
<feature type="compositionally biased region" description="Low complexity" evidence="4">
    <location>
        <begin position="1456"/>
        <end position="1471"/>
    </location>
</feature>
<feature type="compositionally biased region" description="Polar residues" evidence="4">
    <location>
        <begin position="388"/>
        <end position="413"/>
    </location>
</feature>
<dbReference type="PANTHER" id="PTHR21553">
    <property type="entry name" value="ALMS1-RELATED"/>
    <property type="match status" value="1"/>
</dbReference>
<reference evidence="7" key="1">
    <citation type="submission" date="2025-08" db="UniProtKB">
        <authorList>
            <consortium name="RefSeq"/>
        </authorList>
    </citation>
    <scope>IDENTIFICATION</scope>
</reference>
<feature type="compositionally biased region" description="Basic and acidic residues" evidence="4">
    <location>
        <begin position="1628"/>
        <end position="1645"/>
    </location>
</feature>
<feature type="region of interest" description="Disordered" evidence="4">
    <location>
        <begin position="2263"/>
        <end position="2403"/>
    </location>
</feature>
<feature type="compositionally biased region" description="Low complexity" evidence="4">
    <location>
        <begin position="2057"/>
        <end position="2073"/>
    </location>
</feature>
<feature type="region of interest" description="Disordered" evidence="4">
    <location>
        <begin position="1392"/>
        <end position="1413"/>
    </location>
</feature>